<proteinExistence type="inferred from homology"/>
<keyword evidence="5" id="KW-0812">Transmembrane</keyword>
<dbReference type="PANTHER" id="PTHR36049:SF3">
    <property type="match status" value="1"/>
</dbReference>
<dbReference type="AlphaFoldDB" id="A0AAW1SSN5"/>
<evidence type="ECO:0000256" key="1">
    <source>
        <dbReference type="ARBA" id="ARBA00004474"/>
    </source>
</evidence>
<evidence type="ECO:0000256" key="5">
    <source>
        <dbReference type="SAM" id="Phobius"/>
    </source>
</evidence>
<protein>
    <recommendedName>
        <fullName evidence="3">Uncharacterized protein ycf33</fullName>
    </recommendedName>
</protein>
<evidence type="ECO:0000256" key="3">
    <source>
        <dbReference type="ARBA" id="ARBA00021584"/>
    </source>
</evidence>
<dbReference type="PANTHER" id="PTHR36049">
    <property type="entry name" value="TRANSMEMBRANE PROTEIN"/>
    <property type="match status" value="1"/>
</dbReference>
<keyword evidence="7" id="KW-1185">Reference proteome</keyword>
<feature type="transmembrane region" description="Helical" evidence="5">
    <location>
        <begin position="159"/>
        <end position="182"/>
    </location>
</feature>
<organism evidence="6 7">
    <name type="scientific">Apatococcus fuscideae</name>
    <dbReference type="NCBI Taxonomy" id="2026836"/>
    <lineage>
        <taxon>Eukaryota</taxon>
        <taxon>Viridiplantae</taxon>
        <taxon>Chlorophyta</taxon>
        <taxon>core chlorophytes</taxon>
        <taxon>Trebouxiophyceae</taxon>
        <taxon>Chlorellales</taxon>
        <taxon>Chlorellaceae</taxon>
        <taxon>Apatococcus</taxon>
    </lineage>
</organism>
<keyword evidence="5" id="KW-0472">Membrane</keyword>
<accession>A0AAW1SSN5</accession>
<dbReference type="Proteomes" id="UP001485043">
    <property type="component" value="Unassembled WGS sequence"/>
</dbReference>
<comment type="caution">
    <text evidence="6">The sequence shown here is derived from an EMBL/GenBank/DDBJ whole genome shotgun (WGS) entry which is preliminary data.</text>
</comment>
<dbReference type="Pfam" id="PF05421">
    <property type="entry name" value="DUF751"/>
    <property type="match status" value="1"/>
</dbReference>
<keyword evidence="4" id="KW-0934">Plastid</keyword>
<evidence type="ECO:0000313" key="6">
    <source>
        <dbReference type="EMBL" id="KAK9857966.1"/>
    </source>
</evidence>
<feature type="transmembrane region" description="Helical" evidence="5">
    <location>
        <begin position="128"/>
        <end position="147"/>
    </location>
</feature>
<evidence type="ECO:0000313" key="7">
    <source>
        <dbReference type="Proteomes" id="UP001485043"/>
    </source>
</evidence>
<evidence type="ECO:0000256" key="4">
    <source>
        <dbReference type="ARBA" id="ARBA00022640"/>
    </source>
</evidence>
<evidence type="ECO:0000256" key="2">
    <source>
        <dbReference type="ARBA" id="ARBA00010985"/>
    </source>
</evidence>
<feature type="transmembrane region" description="Helical" evidence="5">
    <location>
        <begin position="66"/>
        <end position="82"/>
    </location>
</feature>
<reference evidence="6 7" key="1">
    <citation type="journal article" date="2024" name="Nat. Commun.">
        <title>Phylogenomics reveals the evolutionary origins of lichenization in chlorophyte algae.</title>
        <authorList>
            <person name="Puginier C."/>
            <person name="Libourel C."/>
            <person name="Otte J."/>
            <person name="Skaloud P."/>
            <person name="Haon M."/>
            <person name="Grisel S."/>
            <person name="Petersen M."/>
            <person name="Berrin J.G."/>
            <person name="Delaux P.M."/>
            <person name="Dal Grande F."/>
            <person name="Keller J."/>
        </authorList>
    </citation>
    <scope>NUCLEOTIDE SEQUENCE [LARGE SCALE GENOMIC DNA]</scope>
    <source>
        <strain evidence="6 7">SAG 2523</strain>
    </source>
</reference>
<keyword evidence="5" id="KW-1133">Transmembrane helix</keyword>
<sequence>MNNASFLSQRQGFATSCTAHGATQASMQGLHSWGQQRAAPVRRARGCRCLSNQQQDSRRLHPGQRSVLLPVGIALAAFFLWTEPSLAADIPGKFHNLADSHGSGMHLGVHSPNELLQLSGEEDFWGNVYAYIRYFFSVLLGTAYIAFKPIAGLLKRPVTAFFTVVGLVALFVFVSVTVNAMLGMSDLPTFDSLDTMTNVQQLSER</sequence>
<gene>
    <name evidence="6" type="ORF">WJX84_011549</name>
</gene>
<dbReference type="GO" id="GO:0009536">
    <property type="term" value="C:plastid"/>
    <property type="evidence" value="ECO:0007669"/>
    <property type="project" value="UniProtKB-SubCell"/>
</dbReference>
<comment type="subcellular location">
    <subcellularLocation>
        <location evidence="1">Plastid</location>
    </subcellularLocation>
</comment>
<dbReference type="InterPro" id="IPR008470">
    <property type="entry name" value="Uncharacterised_Ycf33"/>
</dbReference>
<dbReference type="EMBL" id="JALJOV010000950">
    <property type="protein sequence ID" value="KAK9857966.1"/>
    <property type="molecule type" value="Genomic_DNA"/>
</dbReference>
<name>A0AAW1SSN5_9CHLO</name>
<comment type="similarity">
    <text evidence="2">Belongs to the ycf33 family.</text>
</comment>